<name>A0A4C1YVG7_EUMVA</name>
<comment type="caution">
    <text evidence="2">The sequence shown here is derived from an EMBL/GenBank/DDBJ whole genome shotgun (WGS) entry which is preliminary data.</text>
</comment>
<gene>
    <name evidence="2" type="ORF">EVAR_12675_1</name>
</gene>
<reference evidence="2 3" key="1">
    <citation type="journal article" date="2019" name="Commun. Biol.">
        <title>The bagworm genome reveals a unique fibroin gene that provides high tensile strength.</title>
        <authorList>
            <person name="Kono N."/>
            <person name="Nakamura H."/>
            <person name="Ohtoshi R."/>
            <person name="Tomita M."/>
            <person name="Numata K."/>
            <person name="Arakawa K."/>
        </authorList>
    </citation>
    <scope>NUCLEOTIDE SEQUENCE [LARGE SCALE GENOMIC DNA]</scope>
</reference>
<dbReference type="Proteomes" id="UP000299102">
    <property type="component" value="Unassembled WGS sequence"/>
</dbReference>
<sequence>MPYEIGYHEIRISRCDKVSISPGAEPWSKRRAGAPQAAAGAPAAGLAAPAGQSPLARAASRRRCGRRAHLLRHRQWAHAPQNQSPTT</sequence>
<accession>A0A4C1YVG7</accession>
<dbReference type="EMBL" id="BGZK01001464">
    <property type="protein sequence ID" value="GBP80471.1"/>
    <property type="molecule type" value="Genomic_DNA"/>
</dbReference>
<organism evidence="2 3">
    <name type="scientific">Eumeta variegata</name>
    <name type="common">Bagworm moth</name>
    <name type="synonym">Eumeta japonica</name>
    <dbReference type="NCBI Taxonomy" id="151549"/>
    <lineage>
        <taxon>Eukaryota</taxon>
        <taxon>Metazoa</taxon>
        <taxon>Ecdysozoa</taxon>
        <taxon>Arthropoda</taxon>
        <taxon>Hexapoda</taxon>
        <taxon>Insecta</taxon>
        <taxon>Pterygota</taxon>
        <taxon>Neoptera</taxon>
        <taxon>Endopterygota</taxon>
        <taxon>Lepidoptera</taxon>
        <taxon>Glossata</taxon>
        <taxon>Ditrysia</taxon>
        <taxon>Tineoidea</taxon>
        <taxon>Psychidae</taxon>
        <taxon>Oiketicinae</taxon>
        <taxon>Eumeta</taxon>
    </lineage>
</organism>
<proteinExistence type="predicted"/>
<protein>
    <submittedName>
        <fullName evidence="2">Uncharacterized protein</fullName>
    </submittedName>
</protein>
<keyword evidence="3" id="KW-1185">Reference proteome</keyword>
<dbReference type="AlphaFoldDB" id="A0A4C1YVG7"/>
<evidence type="ECO:0000313" key="3">
    <source>
        <dbReference type="Proteomes" id="UP000299102"/>
    </source>
</evidence>
<feature type="compositionally biased region" description="Low complexity" evidence="1">
    <location>
        <begin position="33"/>
        <end position="58"/>
    </location>
</feature>
<evidence type="ECO:0000313" key="2">
    <source>
        <dbReference type="EMBL" id="GBP80471.1"/>
    </source>
</evidence>
<feature type="region of interest" description="Disordered" evidence="1">
    <location>
        <begin position="21"/>
        <end position="64"/>
    </location>
</feature>
<evidence type="ECO:0000256" key="1">
    <source>
        <dbReference type="SAM" id="MobiDB-lite"/>
    </source>
</evidence>